<proteinExistence type="predicted"/>
<name>A0A341XHV6_WHEAT</name>
<feature type="compositionally biased region" description="Basic and acidic residues" evidence="1">
    <location>
        <begin position="12"/>
        <end position="22"/>
    </location>
</feature>
<evidence type="ECO:0000313" key="3">
    <source>
        <dbReference type="Proteomes" id="UP000019116"/>
    </source>
</evidence>
<feature type="region of interest" description="Disordered" evidence="1">
    <location>
        <begin position="72"/>
        <end position="123"/>
    </location>
</feature>
<dbReference type="Gramene" id="TraesCS6D03G0587000.1">
    <property type="protein sequence ID" value="TraesCS6D03G0587000.1.CDS1"/>
    <property type="gene ID" value="TraesCS6D03G0587000"/>
</dbReference>
<dbReference type="AlphaFoldDB" id="A0A341XHV6"/>
<dbReference type="Gramene" id="TraesPARA_EIv1.0_2156460.1">
    <property type="protein sequence ID" value="TraesPARA_EIv1.0_2156460.1.CDS1"/>
    <property type="gene ID" value="TraesPARA_EIv1.0_2156460"/>
</dbReference>
<reference evidence="2" key="1">
    <citation type="submission" date="2018-08" db="EMBL/GenBank/DDBJ databases">
        <authorList>
            <person name="Rossello M."/>
        </authorList>
    </citation>
    <scope>NUCLEOTIDE SEQUENCE [LARGE SCALE GENOMIC DNA]</scope>
    <source>
        <strain evidence="2">cv. Chinese Spring</strain>
    </source>
</reference>
<feature type="compositionally biased region" description="Basic and acidic residues" evidence="1">
    <location>
        <begin position="114"/>
        <end position="123"/>
    </location>
</feature>
<feature type="region of interest" description="Disordered" evidence="1">
    <location>
        <begin position="1"/>
        <end position="31"/>
    </location>
</feature>
<dbReference type="Proteomes" id="UP000019116">
    <property type="component" value="Chromosome 6D"/>
</dbReference>
<evidence type="ECO:0000256" key="1">
    <source>
        <dbReference type="SAM" id="MobiDB-lite"/>
    </source>
</evidence>
<dbReference type="Gramene" id="TraesCS6D02G240400.1">
    <property type="protein sequence ID" value="TraesCS6D02G240400.1.cds1"/>
    <property type="gene ID" value="TraesCS6D02G240400"/>
</dbReference>
<dbReference type="Gramene" id="TraesRN6B0100807800.1">
    <property type="protein sequence ID" value="TraesRN6B0100807800.1"/>
    <property type="gene ID" value="TraesRN6B0100807800"/>
</dbReference>
<accession>A0A341XHV6</accession>
<dbReference type="Proteomes" id="UP000019116">
    <property type="component" value="Chromosome 6B"/>
</dbReference>
<dbReference type="Gramene" id="TraesPARA_EIv1.0_2074720.1">
    <property type="protein sequence ID" value="TraesPARA_EIv1.0_2074720.1.CDS1"/>
    <property type="gene ID" value="TraesPARA_EIv1.0_2074720"/>
</dbReference>
<sequence>MVECSLSRRSKTRTEPSAETEAKTPASPQAMSCTALSCAMSCVSTTPRSMSQTVQVVSMEAVPMRRGSISFQSKEVRGAQKSEAEALRLSRTERSSGAGAEAERSSRGACQRRRASEEEARRGVEAARGLNWSLVGG</sequence>
<keyword evidence="3" id="KW-1185">Reference proteome</keyword>
<evidence type="ECO:0000313" key="2">
    <source>
        <dbReference type="EnsemblPlants" id="TraesCS6D02G240400.1.cds1"/>
    </source>
</evidence>
<dbReference type="Gramene" id="TraesCS6B02G286600.1">
    <property type="protein sequence ID" value="TraesCS6B02G286600.1.cds1"/>
    <property type="gene ID" value="TraesCS6B02G286600"/>
</dbReference>
<reference evidence="2" key="2">
    <citation type="submission" date="2018-10" db="UniProtKB">
        <authorList>
            <consortium name="EnsemblPlants"/>
        </authorList>
    </citation>
    <scope>IDENTIFICATION</scope>
</reference>
<dbReference type="Gramene" id="TraesCS6B03G0829100.1">
    <property type="protein sequence ID" value="TraesCS6B03G0829100.1.CDS1"/>
    <property type="gene ID" value="TraesCS6B03G0829100"/>
</dbReference>
<dbReference type="Gramene" id="TraesRN6D0100622200.1">
    <property type="protein sequence ID" value="TraesRN6D0100622200.1"/>
    <property type="gene ID" value="TraesRN6D0100622200"/>
</dbReference>
<dbReference type="EnsemblPlants" id="TraesCS6B02G286600.1">
    <property type="protein sequence ID" value="TraesCS6B02G286600.1.cds1"/>
    <property type="gene ID" value="TraesCS6B02G286600"/>
</dbReference>
<organism evidence="2">
    <name type="scientific">Triticum aestivum</name>
    <name type="common">Wheat</name>
    <dbReference type="NCBI Taxonomy" id="4565"/>
    <lineage>
        <taxon>Eukaryota</taxon>
        <taxon>Viridiplantae</taxon>
        <taxon>Streptophyta</taxon>
        <taxon>Embryophyta</taxon>
        <taxon>Tracheophyta</taxon>
        <taxon>Spermatophyta</taxon>
        <taxon>Magnoliopsida</taxon>
        <taxon>Liliopsida</taxon>
        <taxon>Poales</taxon>
        <taxon>Poaceae</taxon>
        <taxon>BOP clade</taxon>
        <taxon>Pooideae</taxon>
        <taxon>Triticodae</taxon>
        <taxon>Triticeae</taxon>
        <taxon>Triticinae</taxon>
        <taxon>Triticum</taxon>
    </lineage>
</organism>
<dbReference type="EnsemblPlants" id="TraesCS6D02G240400.1">
    <property type="protein sequence ID" value="TraesCS6D02G240400.1.cds1"/>
    <property type="gene ID" value="TraesCS6D02G240400"/>
</dbReference>
<feature type="compositionally biased region" description="Basic and acidic residues" evidence="1">
    <location>
        <begin position="74"/>
        <end position="94"/>
    </location>
</feature>
<protein>
    <submittedName>
        <fullName evidence="2">Uncharacterized protein</fullName>
    </submittedName>
</protein>